<organism evidence="1">
    <name type="scientific">marine sediment metagenome</name>
    <dbReference type="NCBI Taxonomy" id="412755"/>
    <lineage>
        <taxon>unclassified sequences</taxon>
        <taxon>metagenomes</taxon>
        <taxon>ecological metagenomes</taxon>
    </lineage>
</organism>
<name>X1DPP0_9ZZZZ</name>
<reference evidence="1" key="1">
    <citation type="journal article" date="2014" name="Front. Microbiol.">
        <title>High frequency of phylogenetically diverse reductive dehalogenase-homologous genes in deep subseafloor sedimentary metagenomes.</title>
        <authorList>
            <person name="Kawai M."/>
            <person name="Futagami T."/>
            <person name="Toyoda A."/>
            <person name="Takaki Y."/>
            <person name="Nishi S."/>
            <person name="Hori S."/>
            <person name="Arai W."/>
            <person name="Tsubouchi T."/>
            <person name="Morono Y."/>
            <person name="Uchiyama I."/>
            <person name="Ito T."/>
            <person name="Fujiyama A."/>
            <person name="Inagaki F."/>
            <person name="Takami H."/>
        </authorList>
    </citation>
    <scope>NUCLEOTIDE SEQUENCE</scope>
    <source>
        <strain evidence="1">Expedition CK06-06</strain>
    </source>
</reference>
<gene>
    <name evidence="1" type="ORF">S03H2_01959</name>
</gene>
<dbReference type="AlphaFoldDB" id="X1DPP0"/>
<evidence type="ECO:0000313" key="1">
    <source>
        <dbReference type="EMBL" id="GAH22916.1"/>
    </source>
</evidence>
<sequence length="59" mass="6513">ALGKHPMALIQIAKKDNVRGFGIIMNSGQAGVYPNNTYSVGEEHLELLKKAGIRYKEIE</sequence>
<protein>
    <submittedName>
        <fullName evidence="1">Uncharacterized protein</fullName>
    </submittedName>
</protein>
<proteinExistence type="predicted"/>
<comment type="caution">
    <text evidence="1">The sequence shown here is derived from an EMBL/GenBank/DDBJ whole genome shotgun (WGS) entry which is preliminary data.</text>
</comment>
<feature type="non-terminal residue" evidence="1">
    <location>
        <position position="1"/>
    </location>
</feature>
<dbReference type="EMBL" id="BARU01000616">
    <property type="protein sequence ID" value="GAH22916.1"/>
    <property type="molecule type" value="Genomic_DNA"/>
</dbReference>
<accession>X1DPP0</accession>